<feature type="region of interest" description="Disordered" evidence="6">
    <location>
        <begin position="316"/>
        <end position="343"/>
    </location>
</feature>
<feature type="compositionally biased region" description="Basic residues" evidence="6">
    <location>
        <begin position="63"/>
        <end position="72"/>
    </location>
</feature>
<dbReference type="InterPro" id="IPR017887">
    <property type="entry name" value="TF_TCP_subgr"/>
</dbReference>
<feature type="domain" description="TCP" evidence="7">
    <location>
        <begin position="168"/>
        <end position="226"/>
    </location>
</feature>
<dbReference type="EMBL" id="CP126666">
    <property type="protein sequence ID" value="WKA12022.1"/>
    <property type="molecule type" value="Genomic_DNA"/>
</dbReference>
<feature type="compositionally biased region" description="Low complexity" evidence="6">
    <location>
        <begin position="515"/>
        <end position="526"/>
    </location>
</feature>
<evidence type="ECO:0000256" key="2">
    <source>
        <dbReference type="ARBA" id="ARBA00023015"/>
    </source>
</evidence>
<evidence type="ECO:0000256" key="1">
    <source>
        <dbReference type="ARBA" id="ARBA00004123"/>
    </source>
</evidence>
<feature type="compositionally biased region" description="Polar residues" evidence="6">
    <location>
        <begin position="10"/>
        <end position="20"/>
    </location>
</feature>
<comment type="subcellular location">
    <subcellularLocation>
        <location evidence="1">Nucleus</location>
    </subcellularLocation>
</comment>
<evidence type="ECO:0000313" key="8">
    <source>
        <dbReference type="EMBL" id="WKA12022.1"/>
    </source>
</evidence>
<evidence type="ECO:0000313" key="9">
    <source>
        <dbReference type="Proteomes" id="UP001227230"/>
    </source>
</evidence>
<dbReference type="PROSITE" id="PS51369">
    <property type="entry name" value="TCP"/>
    <property type="match status" value="1"/>
</dbReference>
<keyword evidence="4" id="KW-0804">Transcription</keyword>
<feature type="region of interest" description="Disordered" evidence="6">
    <location>
        <begin position="505"/>
        <end position="526"/>
    </location>
</feature>
<dbReference type="Pfam" id="PF03634">
    <property type="entry name" value="TCP"/>
    <property type="match status" value="1"/>
</dbReference>
<organism evidence="8 9">
    <name type="scientific">Vitis vinifera</name>
    <name type="common">Grape</name>
    <dbReference type="NCBI Taxonomy" id="29760"/>
    <lineage>
        <taxon>Eukaryota</taxon>
        <taxon>Viridiplantae</taxon>
        <taxon>Streptophyta</taxon>
        <taxon>Embryophyta</taxon>
        <taxon>Tracheophyta</taxon>
        <taxon>Spermatophyta</taxon>
        <taxon>Magnoliopsida</taxon>
        <taxon>eudicotyledons</taxon>
        <taxon>Gunneridae</taxon>
        <taxon>Pentapetalae</taxon>
        <taxon>rosids</taxon>
        <taxon>Vitales</taxon>
        <taxon>Vitaceae</taxon>
        <taxon>Viteae</taxon>
        <taxon>Vitis</taxon>
    </lineage>
</organism>
<feature type="compositionally biased region" description="Basic and acidic residues" evidence="6">
    <location>
        <begin position="505"/>
        <end position="514"/>
    </location>
</feature>
<proteinExistence type="predicted"/>
<feature type="region of interest" description="Disordered" evidence="6">
    <location>
        <begin position="1"/>
        <end position="120"/>
    </location>
</feature>
<keyword evidence="5" id="KW-0539">Nucleus</keyword>
<feature type="compositionally biased region" description="Low complexity" evidence="6">
    <location>
        <begin position="76"/>
        <end position="85"/>
    </location>
</feature>
<dbReference type="Proteomes" id="UP001227230">
    <property type="component" value="Chromosome 19"/>
</dbReference>
<dbReference type="PANTHER" id="PTHR31072:SF273">
    <property type="entry name" value="TRANSCRIPTION FACTOR TCP4"/>
    <property type="match status" value="1"/>
</dbReference>
<accession>A0ABY9DX50</accession>
<keyword evidence="3" id="KW-0238">DNA-binding</keyword>
<evidence type="ECO:0000256" key="5">
    <source>
        <dbReference type="ARBA" id="ARBA00023242"/>
    </source>
</evidence>
<protein>
    <recommendedName>
        <fullName evidence="7">TCP domain-containing protein</fullName>
    </recommendedName>
</protein>
<keyword evidence="2" id="KW-0805">Transcription regulation</keyword>
<dbReference type="InterPro" id="IPR005333">
    <property type="entry name" value="Transcription_factor_TCP"/>
</dbReference>
<evidence type="ECO:0000256" key="6">
    <source>
        <dbReference type="SAM" id="MobiDB-lite"/>
    </source>
</evidence>
<keyword evidence="9" id="KW-1185">Reference proteome</keyword>
<feature type="region of interest" description="Disordered" evidence="6">
    <location>
        <begin position="248"/>
        <end position="301"/>
    </location>
</feature>
<reference evidence="8 9" key="1">
    <citation type="journal article" date="2023" name="Hortic Res">
        <title>The complete reference genome for grapevine (Vitis vinifera L.) genetics and breeding.</title>
        <authorList>
            <person name="Shi X."/>
            <person name="Cao S."/>
            <person name="Wang X."/>
            <person name="Huang S."/>
            <person name="Wang Y."/>
            <person name="Liu Z."/>
            <person name="Liu W."/>
            <person name="Leng X."/>
            <person name="Peng Y."/>
            <person name="Wang N."/>
            <person name="Wang Y."/>
            <person name="Ma Z."/>
            <person name="Xu X."/>
            <person name="Zhang F."/>
            <person name="Xue H."/>
            <person name="Zhong H."/>
            <person name="Wang Y."/>
            <person name="Zhang K."/>
            <person name="Velt A."/>
            <person name="Avia K."/>
            <person name="Holtgrawe D."/>
            <person name="Grimplet J."/>
            <person name="Matus J.T."/>
            <person name="Ware D."/>
            <person name="Wu X."/>
            <person name="Wang H."/>
            <person name="Liu C."/>
            <person name="Fang Y."/>
            <person name="Rustenholz C."/>
            <person name="Cheng Z."/>
            <person name="Xiao H."/>
            <person name="Zhou Y."/>
        </authorList>
    </citation>
    <scope>NUCLEOTIDE SEQUENCE [LARGE SCALE GENOMIC DNA]</scope>
    <source>
        <strain evidence="9">cv. Pinot noir / PN40024</strain>
        <tissue evidence="8">Leaf</tissue>
    </source>
</reference>
<evidence type="ECO:0000256" key="4">
    <source>
        <dbReference type="ARBA" id="ARBA00023163"/>
    </source>
</evidence>
<evidence type="ECO:0000259" key="7">
    <source>
        <dbReference type="PROSITE" id="PS51369"/>
    </source>
</evidence>
<sequence>MARPFVIGSRRSSIRFQSCGSYKRSRTPPPPPPPPPLRRRGAAAVVGSRARVTKKQQPEACRKKCSPSKAGRRQAQGSESGSSEDQPPPPPSSSEPQFKTYTNPPPQAPKKRTHLPSSSSLAQNVKHVMGETHQQQQAASSSRMGMRSVVGGEIVEVQGGHIVRSTGRKDRHSKVCTAKGPRDRRVRLSAHTAIQFYDVQDRLGYDRPSKAVDWLIKKAKAAIDELAQLPAWHPTAITVTAAAAAATTATTTHHQEDEENPNQVAIDGDDDRVQMHHGNNPDPNPNPNPNQNPSFLPPSLDSDTIADTIKSFFPMGASGESSSSSVQFQSYPPDLLSRTSSQNQDLRLSLQSFQDPMLLHHHHTQSHSHHQQQALFSPLGFDAPSAAWSEHHAAEMGRFQRMVAWNAGAESSGGGGFVFNSPPTPTPAPPPLQPLFCQSQMYSQRGPLQSSNTPSIRAWIDPPIAATIDHHHHHHQTTPIQPSMISGIGFVPGGFSGFRIPARIQGEEEHDGISDKPSSASSDSRH</sequence>
<feature type="compositionally biased region" description="Pro residues" evidence="6">
    <location>
        <begin position="27"/>
        <end position="36"/>
    </location>
</feature>
<evidence type="ECO:0000256" key="3">
    <source>
        <dbReference type="ARBA" id="ARBA00023125"/>
    </source>
</evidence>
<name>A0ABY9DX50_VITVI</name>
<dbReference type="PANTHER" id="PTHR31072">
    <property type="entry name" value="TRANSCRIPTION FACTOR TCP4-RELATED"/>
    <property type="match status" value="1"/>
</dbReference>
<gene>
    <name evidence="8" type="ORF">VitviT2T_029462</name>
</gene>